<keyword evidence="3" id="KW-0324">Glycolysis</keyword>
<feature type="active site" description="Proton donor/acceptor" evidence="5">
    <location>
        <position position="83"/>
    </location>
</feature>
<evidence type="ECO:0000256" key="1">
    <source>
        <dbReference type="ARBA" id="ARBA00006717"/>
    </source>
</evidence>
<feature type="binding site" evidence="6">
    <location>
        <begin position="83"/>
        <end position="86"/>
    </location>
    <ligand>
        <name>substrate</name>
    </ligand>
</feature>
<dbReference type="InterPro" id="IPR029033">
    <property type="entry name" value="His_PPase_superfam"/>
</dbReference>
<gene>
    <name evidence="7" type="ORF">C7B77_24830</name>
</gene>
<dbReference type="PANTHER" id="PTHR11931">
    <property type="entry name" value="PHOSPHOGLYCERATE MUTASE"/>
    <property type="match status" value="1"/>
</dbReference>
<dbReference type="Pfam" id="PF00300">
    <property type="entry name" value="His_Phos_1"/>
    <property type="match status" value="1"/>
</dbReference>
<comment type="similarity">
    <text evidence="1">Belongs to the phosphoglycerate mutase family. BPG-dependent PGAM subfamily.</text>
</comment>
<dbReference type="CDD" id="cd07067">
    <property type="entry name" value="HP_PGM_like"/>
    <property type="match status" value="1"/>
</dbReference>
<dbReference type="Gene3D" id="3.40.50.1240">
    <property type="entry name" value="Phosphoglycerate mutase-like"/>
    <property type="match status" value="1"/>
</dbReference>
<evidence type="ECO:0000256" key="3">
    <source>
        <dbReference type="ARBA" id="ARBA00023152"/>
    </source>
</evidence>
<dbReference type="InterPro" id="IPR013078">
    <property type="entry name" value="His_Pase_superF_clade-1"/>
</dbReference>
<comment type="caution">
    <text evidence="7">The sequence shown here is derived from an EMBL/GenBank/DDBJ whole genome shotgun (WGS) entry which is preliminary data.</text>
</comment>
<name>A0A2T1FMZ6_9CYAN</name>
<evidence type="ECO:0000256" key="5">
    <source>
        <dbReference type="PIRSR" id="PIRSR613078-1"/>
    </source>
</evidence>
<dbReference type="Proteomes" id="UP000238937">
    <property type="component" value="Unassembled WGS sequence"/>
</dbReference>
<dbReference type="AlphaFoldDB" id="A0A2T1FMZ6"/>
<dbReference type="SUPFAM" id="SSF53254">
    <property type="entry name" value="Phosphoglycerate mutase-like"/>
    <property type="match status" value="1"/>
</dbReference>
<keyword evidence="8" id="KW-1185">Reference proteome</keyword>
<dbReference type="EC" id="5.4.2.11" evidence="2"/>
<accession>A0A2T1FMZ6</accession>
<evidence type="ECO:0000256" key="4">
    <source>
        <dbReference type="ARBA" id="ARBA00023235"/>
    </source>
</evidence>
<dbReference type="OrthoDB" id="9781415at2"/>
<protein>
    <recommendedName>
        <fullName evidence="2">phosphoglycerate mutase (2,3-diphosphoglycerate-dependent)</fullName>
        <ecNumber evidence="2">5.4.2.11</ecNumber>
    </recommendedName>
</protein>
<reference evidence="7 8" key="1">
    <citation type="submission" date="2018-03" db="EMBL/GenBank/DDBJ databases">
        <title>The ancient ancestry and fast evolution of plastids.</title>
        <authorList>
            <person name="Moore K.R."/>
            <person name="Magnabosco C."/>
            <person name="Momper L."/>
            <person name="Gold D.A."/>
            <person name="Bosak T."/>
            <person name="Fournier G.P."/>
        </authorList>
    </citation>
    <scope>NUCLEOTIDE SEQUENCE [LARGE SCALE GENOMIC DNA]</scope>
    <source>
        <strain evidence="7 8">CCALA 037</strain>
    </source>
</reference>
<proteinExistence type="inferred from homology"/>
<dbReference type="SMART" id="SM00855">
    <property type="entry name" value="PGAM"/>
    <property type="match status" value="1"/>
</dbReference>
<feature type="binding site" evidence="6">
    <location>
        <position position="59"/>
    </location>
    <ligand>
        <name>substrate</name>
    </ligand>
</feature>
<evidence type="ECO:0000256" key="6">
    <source>
        <dbReference type="PIRSR" id="PIRSR613078-2"/>
    </source>
</evidence>
<keyword evidence="4" id="KW-0413">Isomerase</keyword>
<dbReference type="GO" id="GO:0006096">
    <property type="term" value="P:glycolytic process"/>
    <property type="evidence" value="ECO:0007669"/>
    <property type="project" value="UniProtKB-KW"/>
</dbReference>
<feature type="active site" description="Tele-phosphohistidine intermediate" evidence="5">
    <location>
        <position position="10"/>
    </location>
</feature>
<dbReference type="InterPro" id="IPR005952">
    <property type="entry name" value="Phosphogly_mut1"/>
</dbReference>
<dbReference type="EMBL" id="PVWO01000481">
    <property type="protein sequence ID" value="PSB46386.1"/>
    <property type="molecule type" value="Genomic_DNA"/>
</dbReference>
<evidence type="ECO:0000256" key="2">
    <source>
        <dbReference type="ARBA" id="ARBA00012028"/>
    </source>
</evidence>
<dbReference type="GO" id="GO:0004619">
    <property type="term" value="F:phosphoglycerate mutase activity"/>
    <property type="evidence" value="ECO:0007669"/>
    <property type="project" value="UniProtKB-EC"/>
</dbReference>
<evidence type="ECO:0000313" key="7">
    <source>
        <dbReference type="EMBL" id="PSB46386.1"/>
    </source>
</evidence>
<evidence type="ECO:0000313" key="8">
    <source>
        <dbReference type="Proteomes" id="UP000238937"/>
    </source>
</evidence>
<organism evidence="7 8">
    <name type="scientific">Chamaesiphon polymorphus CCALA 037</name>
    <dbReference type="NCBI Taxonomy" id="2107692"/>
    <lineage>
        <taxon>Bacteria</taxon>
        <taxon>Bacillati</taxon>
        <taxon>Cyanobacteriota</taxon>
        <taxon>Cyanophyceae</taxon>
        <taxon>Gomontiellales</taxon>
        <taxon>Chamaesiphonaceae</taxon>
        <taxon>Chamaesiphon</taxon>
    </lineage>
</organism>
<sequence length="212" mass="23141">MTLNLYFLRHGQTASSRGNLFCGSIDPGLTADGEEMAQVFAAAYASTPWEAIYCSPKERAILTAEPISDKLGMKLQIRDGLQEINYGAWEGKDVATVDAEYHDDYLRWLADPGWNPPTGGESAMAIAARALAVIEEISQQHATGNVLVVSHKATIRILLCSLLGIDAGRFRYRLGMPVCSISIVEFGKHGPLLKVLADRSHLTDRLRDLPGT</sequence>
<dbReference type="RefSeq" id="WP_106311240.1">
    <property type="nucleotide sequence ID" value="NZ_PVWO01000481.1"/>
</dbReference>